<evidence type="ECO:0000256" key="3">
    <source>
        <dbReference type="ARBA" id="ARBA00022490"/>
    </source>
</evidence>
<evidence type="ECO:0000256" key="5">
    <source>
        <dbReference type="ARBA" id="ARBA00022759"/>
    </source>
</evidence>
<dbReference type="GO" id="GO:0043737">
    <property type="term" value="F:deoxyribonuclease V activity"/>
    <property type="evidence" value="ECO:0007669"/>
    <property type="project" value="UniProtKB-UniRule"/>
</dbReference>
<keyword evidence="5 7" id="KW-0255">Endonuclease</keyword>
<evidence type="ECO:0000256" key="4">
    <source>
        <dbReference type="ARBA" id="ARBA00022722"/>
    </source>
</evidence>
<dbReference type="EMBL" id="LFWV01000003">
    <property type="protein sequence ID" value="KON32395.1"/>
    <property type="molecule type" value="Genomic_DNA"/>
</dbReference>
<keyword evidence="3 7" id="KW-0963">Cytoplasm</keyword>
<dbReference type="Gene3D" id="3.30.2170.10">
    <property type="entry name" value="archaeoglobus fulgidus dsm 4304 superfamily"/>
    <property type="match status" value="1"/>
</dbReference>
<dbReference type="HAMAP" id="MF_00801">
    <property type="entry name" value="Endonuclease_5"/>
    <property type="match status" value="1"/>
</dbReference>
<reference evidence="9" key="1">
    <citation type="submission" date="2015-06" db="EMBL/GenBank/DDBJ databases">
        <title>New insights into the roles of widespread benthic archaea in carbon and nitrogen cycling.</title>
        <authorList>
            <person name="Lazar C.S."/>
            <person name="Baker B.J."/>
            <person name="Seitz K.W."/>
            <person name="Hyde A.S."/>
            <person name="Dick G.J."/>
            <person name="Hinrichs K.-U."/>
            <person name="Teske A.P."/>
        </authorList>
    </citation>
    <scope>NUCLEOTIDE SEQUENCE [LARGE SCALE GENOMIC DNA]</scope>
</reference>
<dbReference type="GO" id="GO:0000287">
    <property type="term" value="F:magnesium ion binding"/>
    <property type="evidence" value="ECO:0007669"/>
    <property type="project" value="UniProtKB-UniRule"/>
</dbReference>
<evidence type="ECO:0000256" key="6">
    <source>
        <dbReference type="ARBA" id="ARBA00022801"/>
    </source>
</evidence>
<keyword evidence="7" id="KW-0479">Metal-binding</keyword>
<evidence type="ECO:0000313" key="8">
    <source>
        <dbReference type="EMBL" id="KON32395.1"/>
    </source>
</evidence>
<dbReference type="Proteomes" id="UP000054016">
    <property type="component" value="Unassembled WGS sequence"/>
</dbReference>
<name>A0A0M0BVJ9_9ARCH</name>
<keyword evidence="7" id="KW-0234">DNA repair</keyword>
<feature type="site" description="Interaction with target DNA" evidence="7">
    <location>
        <position position="80"/>
    </location>
</feature>
<keyword evidence="6 7" id="KW-0378">Hydrolase</keyword>
<comment type="subcellular location">
    <subcellularLocation>
        <location evidence="2 7">Cytoplasm</location>
    </subcellularLocation>
</comment>
<gene>
    <name evidence="7" type="primary">nfi</name>
    <name evidence="8" type="ORF">AC478_00445</name>
</gene>
<keyword evidence="7" id="KW-0227">DNA damage</keyword>
<comment type="cofactor">
    <cofactor evidence="7">
        <name>Mg(2+)</name>
        <dbReference type="ChEBI" id="CHEBI:18420"/>
    </cofactor>
</comment>
<evidence type="ECO:0000256" key="7">
    <source>
        <dbReference type="HAMAP-Rule" id="MF_00801"/>
    </source>
</evidence>
<dbReference type="Pfam" id="PF04493">
    <property type="entry name" value="Endonuclease_5"/>
    <property type="match status" value="1"/>
</dbReference>
<proteinExistence type="inferred from homology"/>
<dbReference type="CDD" id="cd06559">
    <property type="entry name" value="Endonuclease_V"/>
    <property type="match status" value="1"/>
</dbReference>
<dbReference type="PATRIC" id="fig|1685125.3.peg.56"/>
<dbReference type="GO" id="GO:0005737">
    <property type="term" value="C:cytoplasm"/>
    <property type="evidence" value="ECO:0007669"/>
    <property type="project" value="UniProtKB-SubCell"/>
</dbReference>
<organism evidence="8 9">
    <name type="scientific">miscellaneous Crenarchaeota group-1 archaeon SG8-32-3</name>
    <dbReference type="NCBI Taxonomy" id="1685125"/>
    <lineage>
        <taxon>Archaea</taxon>
        <taxon>Candidatus Bathyarchaeota</taxon>
        <taxon>MCG-1</taxon>
    </lineage>
</organism>
<dbReference type="EC" id="3.1.21.7" evidence="7"/>
<dbReference type="PANTHER" id="PTHR28511">
    <property type="entry name" value="ENDONUCLEASE V"/>
    <property type="match status" value="1"/>
</dbReference>
<dbReference type="GO" id="GO:0003727">
    <property type="term" value="F:single-stranded RNA binding"/>
    <property type="evidence" value="ECO:0007669"/>
    <property type="project" value="TreeGrafter"/>
</dbReference>
<protein>
    <recommendedName>
        <fullName evidence="7">Endonuclease V</fullName>
        <ecNumber evidence="7">3.1.21.7</ecNumber>
    </recommendedName>
    <alternativeName>
        <fullName evidence="7">Deoxyinosine 3'endonuclease</fullName>
    </alternativeName>
    <alternativeName>
        <fullName evidence="7">Deoxyribonuclease V</fullName>
        <shortName evidence="7">DNase V</shortName>
    </alternativeName>
</protein>
<comment type="similarity">
    <text evidence="7">Belongs to the endonuclease V family.</text>
</comment>
<comment type="catalytic activity">
    <reaction evidence="1 7">
        <text>Endonucleolytic cleavage at apurinic or apyrimidinic sites to products with a 5'-phosphate.</text>
        <dbReference type="EC" id="3.1.21.7"/>
    </reaction>
</comment>
<dbReference type="GO" id="GO:0016891">
    <property type="term" value="F:RNA endonuclease activity producing 5'-phosphomonoesters, hydrolytic mechanism"/>
    <property type="evidence" value="ECO:0007669"/>
    <property type="project" value="TreeGrafter"/>
</dbReference>
<sequence>MRATLAAVQNFSVLKAHETQLCLSHKIITEDRLPKKIKYVAGVDVAYIDDLAIGAVAVLDYDSLELLEQQTATCRIKFPYIPTLLSFREIPPAVACIKKLRLQIDVLLVDGQGTAHPYGCGFASHLGLIIKKPTVGVAKSRLVGELKAVAGREFLVQKGQIIGAVVATKEGTKPVYVSVGHLILLGTAIKITKHCVRNSKIPEPILQAHKIATKEKCKVQEQRKTL</sequence>
<evidence type="ECO:0000313" key="9">
    <source>
        <dbReference type="Proteomes" id="UP000054016"/>
    </source>
</evidence>
<keyword evidence="7" id="KW-0460">Magnesium</keyword>
<accession>A0A0M0BVJ9</accession>
<dbReference type="AlphaFoldDB" id="A0A0M0BVJ9"/>
<comment type="caution">
    <text evidence="8">The sequence shown here is derived from an EMBL/GenBank/DDBJ whole genome shotgun (WGS) entry which is preliminary data.</text>
</comment>
<feature type="binding site" evidence="7">
    <location>
        <position position="110"/>
    </location>
    <ligand>
        <name>Mg(2+)</name>
        <dbReference type="ChEBI" id="CHEBI:18420"/>
    </ligand>
</feature>
<dbReference type="PANTHER" id="PTHR28511:SF1">
    <property type="entry name" value="ENDONUCLEASE V"/>
    <property type="match status" value="1"/>
</dbReference>
<evidence type="ECO:0000256" key="1">
    <source>
        <dbReference type="ARBA" id="ARBA00001835"/>
    </source>
</evidence>
<dbReference type="GO" id="GO:0006281">
    <property type="term" value="P:DNA repair"/>
    <property type="evidence" value="ECO:0007669"/>
    <property type="project" value="UniProtKB-UniRule"/>
</dbReference>
<evidence type="ECO:0000256" key="2">
    <source>
        <dbReference type="ARBA" id="ARBA00004496"/>
    </source>
</evidence>
<keyword evidence="4 7" id="KW-0540">Nuclease</keyword>
<feature type="binding site" evidence="7">
    <location>
        <position position="44"/>
    </location>
    <ligand>
        <name>Mg(2+)</name>
        <dbReference type="ChEBI" id="CHEBI:18420"/>
    </ligand>
</feature>
<dbReference type="InterPro" id="IPR007581">
    <property type="entry name" value="Endonuclease-V"/>
</dbReference>
<comment type="function">
    <text evidence="7">DNA repair enzyme involved in the repair of deaminated bases. Selectively cleaves double-stranded DNA at the second phosphodiester bond 3' to a deoxyinosine leaving behind the intact lesion on the nicked DNA.</text>
</comment>